<feature type="compositionally biased region" description="Low complexity" evidence="1">
    <location>
        <begin position="641"/>
        <end position="655"/>
    </location>
</feature>
<organism evidence="2 3">
    <name type="scientific">Rhodofomes roseus</name>
    <dbReference type="NCBI Taxonomy" id="34475"/>
    <lineage>
        <taxon>Eukaryota</taxon>
        <taxon>Fungi</taxon>
        <taxon>Dikarya</taxon>
        <taxon>Basidiomycota</taxon>
        <taxon>Agaricomycotina</taxon>
        <taxon>Agaricomycetes</taxon>
        <taxon>Polyporales</taxon>
        <taxon>Rhodofomes</taxon>
    </lineage>
</organism>
<protein>
    <submittedName>
        <fullName evidence="2">Uncharacterized protein</fullName>
    </submittedName>
</protein>
<gene>
    <name evidence="2" type="ORF">C8Q71DRAFT_722986</name>
</gene>
<sequence>MTRYSDFSPPGSPSWSQAPDKRSLKRTGGAHGSDEDMVSRSLPPRRARAKAMDDQVWMQDAPKSKRKRIQAVSPAPDAVDPETEAFVAKKAKADKSDVQARSAKSTAKSSTASHVSSATRVQVVPRLSRTAYEGSDGEAAPSRNAATYRDSRTSSITGRSVPRLSRAAYLNNLDDEPPRMMSNRAASQQSSSLGQCMDPAARKWSQHAVQQQKSRRTSAALYSSDEELIIPGFGAGDAEAEGEDAEDVGEAEERDEWDQLSPRQLEEAFAQERPVWAETQRSRGSAQVSSSPPQPPSPPRPNSPDVPVNRHGSASSNNGDKSRRSRPQALDDRPGSAHVRRGSRDPGRVSAYGTSDDDSREVRADRSSAGDRTRRGSVDSREDKRARRDAQPARSGRTDHAAARQSLKSRAQLAYEQEQPSWQPSDAEDSGHEVRRGSSQTSHSRSQSRSEVHPRQRWTSDTEDEDVDCRDGSVQWPACTRIVLPQGREAFQLTAQSPDIQTLLRKSIKTVEYHLAFVHAFPEPKLKTEFVRQQLLKCAKDLGLREVARRISRDVNHPPSILGSNLFLHLNYHIVCVRTPRHPSTFSPSRPALLATPRTNPRQGSSPVSGTPPRHGSSPSSRTRPRPGSSPDLGHTTPLLGSSPGYDYSGSSSPR</sequence>
<feature type="compositionally biased region" description="Low complexity" evidence="1">
    <location>
        <begin position="100"/>
        <end position="121"/>
    </location>
</feature>
<feature type="compositionally biased region" description="Polar residues" evidence="1">
    <location>
        <begin position="184"/>
        <end position="194"/>
    </location>
</feature>
<feature type="region of interest" description="Disordered" evidence="1">
    <location>
        <begin position="1"/>
        <end position="160"/>
    </location>
</feature>
<dbReference type="Proteomes" id="UP000814176">
    <property type="component" value="Unassembled WGS sequence"/>
</dbReference>
<dbReference type="EMBL" id="JADCUA010000008">
    <property type="protein sequence ID" value="KAH9837657.1"/>
    <property type="molecule type" value="Genomic_DNA"/>
</dbReference>
<feature type="compositionally biased region" description="Low complexity" evidence="1">
    <location>
        <begin position="437"/>
        <end position="447"/>
    </location>
</feature>
<feature type="compositionally biased region" description="Acidic residues" evidence="1">
    <location>
        <begin position="238"/>
        <end position="258"/>
    </location>
</feature>
<feature type="compositionally biased region" description="Basic and acidic residues" evidence="1">
    <location>
        <begin position="360"/>
        <end position="402"/>
    </location>
</feature>
<evidence type="ECO:0000256" key="1">
    <source>
        <dbReference type="SAM" id="MobiDB-lite"/>
    </source>
</evidence>
<proteinExistence type="predicted"/>
<evidence type="ECO:0000313" key="3">
    <source>
        <dbReference type="Proteomes" id="UP000814176"/>
    </source>
</evidence>
<feature type="compositionally biased region" description="Polar residues" evidence="1">
    <location>
        <begin position="597"/>
        <end position="608"/>
    </location>
</feature>
<name>A0ABQ8KIM7_9APHY</name>
<feature type="region of interest" description="Disordered" evidence="1">
    <location>
        <begin position="582"/>
        <end position="655"/>
    </location>
</feature>
<dbReference type="GeneID" id="72002294"/>
<reference evidence="2 3" key="1">
    <citation type="journal article" date="2021" name="Environ. Microbiol.">
        <title>Gene family expansions and transcriptome signatures uncover fungal adaptations to wood decay.</title>
        <authorList>
            <person name="Hage H."/>
            <person name="Miyauchi S."/>
            <person name="Viragh M."/>
            <person name="Drula E."/>
            <person name="Min B."/>
            <person name="Chaduli D."/>
            <person name="Navarro D."/>
            <person name="Favel A."/>
            <person name="Norest M."/>
            <person name="Lesage-Meessen L."/>
            <person name="Balint B."/>
            <person name="Merenyi Z."/>
            <person name="de Eugenio L."/>
            <person name="Morin E."/>
            <person name="Martinez A.T."/>
            <person name="Baldrian P."/>
            <person name="Stursova M."/>
            <person name="Martinez M.J."/>
            <person name="Novotny C."/>
            <person name="Magnuson J.K."/>
            <person name="Spatafora J.W."/>
            <person name="Maurice S."/>
            <person name="Pangilinan J."/>
            <person name="Andreopoulos W."/>
            <person name="LaButti K."/>
            <person name="Hundley H."/>
            <person name="Na H."/>
            <person name="Kuo A."/>
            <person name="Barry K."/>
            <person name="Lipzen A."/>
            <person name="Henrissat B."/>
            <person name="Riley R."/>
            <person name="Ahrendt S."/>
            <person name="Nagy L.G."/>
            <person name="Grigoriev I.V."/>
            <person name="Martin F."/>
            <person name="Rosso M.N."/>
        </authorList>
    </citation>
    <scope>NUCLEOTIDE SEQUENCE [LARGE SCALE GENOMIC DNA]</scope>
    <source>
        <strain evidence="2 3">CIRM-BRFM 1785</strain>
    </source>
</reference>
<accession>A0ABQ8KIM7</accession>
<feature type="compositionally biased region" description="Basic and acidic residues" evidence="1">
    <location>
        <begin position="448"/>
        <end position="460"/>
    </location>
</feature>
<comment type="caution">
    <text evidence="2">The sequence shown here is derived from an EMBL/GenBank/DDBJ whole genome shotgun (WGS) entry which is preliminary data.</text>
</comment>
<keyword evidence="3" id="KW-1185">Reference proteome</keyword>
<dbReference type="RefSeq" id="XP_047779695.1">
    <property type="nucleotide sequence ID" value="XM_047921562.1"/>
</dbReference>
<evidence type="ECO:0000313" key="2">
    <source>
        <dbReference type="EMBL" id="KAH9837657.1"/>
    </source>
</evidence>
<feature type="region of interest" description="Disordered" evidence="1">
    <location>
        <begin position="173"/>
        <end position="469"/>
    </location>
</feature>
<feature type="compositionally biased region" description="Low complexity" evidence="1">
    <location>
        <begin position="609"/>
        <end position="631"/>
    </location>
</feature>
<feature type="compositionally biased region" description="Pro residues" evidence="1">
    <location>
        <begin position="292"/>
        <end position="304"/>
    </location>
</feature>